<dbReference type="Pfam" id="PF08447">
    <property type="entry name" value="PAS_3"/>
    <property type="match status" value="1"/>
</dbReference>
<dbReference type="CDD" id="cd00156">
    <property type="entry name" value="REC"/>
    <property type="match status" value="1"/>
</dbReference>
<comment type="caution">
    <text evidence="15">The sequence shown here is derived from an EMBL/GenBank/DDBJ whole genome shotgun (WGS) entry which is preliminary data.</text>
</comment>
<dbReference type="CDD" id="cd00130">
    <property type="entry name" value="PAS"/>
    <property type="match status" value="1"/>
</dbReference>
<name>A0ABU5IHW3_9BURK</name>
<dbReference type="CDD" id="cd12914">
    <property type="entry name" value="PDC1_DGC_like"/>
    <property type="match status" value="1"/>
</dbReference>
<dbReference type="PROSITE" id="PS50109">
    <property type="entry name" value="HIS_KIN"/>
    <property type="match status" value="1"/>
</dbReference>
<evidence type="ECO:0000259" key="14">
    <source>
        <dbReference type="PROSITE" id="PS50113"/>
    </source>
</evidence>
<keyword evidence="10" id="KW-1133">Transmembrane helix</keyword>
<evidence type="ECO:0000256" key="6">
    <source>
        <dbReference type="ARBA" id="ARBA00022777"/>
    </source>
</evidence>
<evidence type="ECO:0000313" key="16">
    <source>
        <dbReference type="Proteomes" id="UP001293718"/>
    </source>
</evidence>
<feature type="transmembrane region" description="Helical" evidence="10">
    <location>
        <begin position="32"/>
        <end position="53"/>
    </location>
</feature>
<keyword evidence="16" id="KW-1185">Reference proteome</keyword>
<dbReference type="NCBIfam" id="TIGR00229">
    <property type="entry name" value="sensory_box"/>
    <property type="match status" value="1"/>
</dbReference>
<keyword evidence="8" id="KW-0902">Two-component regulatory system</keyword>
<dbReference type="RefSeq" id="WP_322466744.1">
    <property type="nucleotide sequence ID" value="NZ_JAXOJX010000034.1"/>
</dbReference>
<evidence type="ECO:0000259" key="13">
    <source>
        <dbReference type="PROSITE" id="PS50112"/>
    </source>
</evidence>
<protein>
    <recommendedName>
        <fullName evidence="2">histidine kinase</fullName>
        <ecNumber evidence="2">2.7.13.3</ecNumber>
    </recommendedName>
</protein>
<dbReference type="CDD" id="cd00082">
    <property type="entry name" value="HisKA"/>
    <property type="match status" value="1"/>
</dbReference>
<keyword evidence="7 15" id="KW-0067">ATP-binding</keyword>
<dbReference type="SUPFAM" id="SSF55874">
    <property type="entry name" value="ATPase domain of HSP90 chaperone/DNA topoisomerase II/histidine kinase"/>
    <property type="match status" value="1"/>
</dbReference>
<evidence type="ECO:0000256" key="2">
    <source>
        <dbReference type="ARBA" id="ARBA00012438"/>
    </source>
</evidence>
<dbReference type="GO" id="GO:0005524">
    <property type="term" value="F:ATP binding"/>
    <property type="evidence" value="ECO:0007669"/>
    <property type="project" value="UniProtKB-KW"/>
</dbReference>
<comment type="catalytic activity">
    <reaction evidence="1">
        <text>ATP + protein L-histidine = ADP + protein N-phospho-L-histidine.</text>
        <dbReference type="EC" id="2.7.13.3"/>
    </reaction>
</comment>
<reference evidence="15 16" key="1">
    <citation type="submission" date="2023-11" db="EMBL/GenBank/DDBJ databases">
        <title>Draft genome of Azohydromonas lata strain H1 (DSM1123), a polyhydroxyalkanoate producer.</title>
        <authorList>
            <person name="Traversa D."/>
            <person name="D'Addabbo P."/>
            <person name="Pazzani C."/>
            <person name="Manzari C."/>
            <person name="Chiara M."/>
            <person name="Scrascia M."/>
        </authorList>
    </citation>
    <scope>NUCLEOTIDE SEQUENCE [LARGE SCALE GENOMIC DNA]</scope>
    <source>
        <strain evidence="15 16">H1</strain>
    </source>
</reference>
<feature type="domain" description="PAC" evidence="14">
    <location>
        <begin position="411"/>
        <end position="467"/>
    </location>
</feature>
<dbReference type="InterPro" id="IPR036890">
    <property type="entry name" value="HATPase_C_sf"/>
</dbReference>
<dbReference type="InterPro" id="IPR000014">
    <property type="entry name" value="PAS"/>
</dbReference>
<dbReference type="Gene3D" id="3.30.565.10">
    <property type="entry name" value="Histidine kinase-like ATPase, C-terminal domain"/>
    <property type="match status" value="1"/>
</dbReference>
<dbReference type="PROSITE" id="PS50113">
    <property type="entry name" value="PAC"/>
    <property type="match status" value="1"/>
</dbReference>
<dbReference type="InterPro" id="IPR036097">
    <property type="entry name" value="HisK_dim/P_sf"/>
</dbReference>
<sequence length="861" mass="92347">MTAPSGHKTGLYARRAAVPPPRWRDVARQRGMLLALAISLLIAAWVAFSLLTLRQQSLESELRMLDALSSALAAQADGTLAVADTTLRATVDELAGGAIVPGSPHAQETLRTRASALPFRKLLVLDAQGLEVAASNRPVLAVASHAAATYFRHARKAGGAGLYVGLPQYVPGLDDPVIPLSRPWLSEDGHFVGLVVLLADPEFLDAGFARGAPTRDTGLGIYRRDGGVLSDGPGENSAKLLPPALSRALWEQPDPEAARIVEEGERRRLVAPRLLQRAPLLLVVTRDASAVLAGWREHARLVAAFVASALLVTLGLSLRNAREQQWRRANEAVLAAERERALYAFQAAREGAWEWDLATGETYMSPRMKELMGLAPDEPAPRGEALAALHGIHPDDVAPLRQAMQAHLDGRSAEFSFTLRVDAGAGAWRHVRWRGRSLRDGDGALSLFVGTAYDVSAEVAADQQARRLDDQLQRARRLEALGTLAGGVAHDFNNILAAVLGWSERAREAVAEGSPIARHLDHVLQAGRRGKSLVERVLSFTRSGARVRQPFRVQPVIEEVLDLLGASVPAQVQVRRELGAPDAVALGDSTALFEATMNLCNNALQAMPGGGELCITLAQKTVSEPRALWQGLLAPGPWLRLSVADTGTGIAAEALPHLFEPFFTTKGPQRGTGLGLAVVHGVVSDMGGAIDVHTRPGQGACFELYLPLAPQAVAMEAGDDSHVPRGQGQVVLVVDDEPALVELLEEQLAELGYEPRGFSDAQEALRVFTARPGEFDLLVSDQAMPRLTGVELAQRLLQLRPELPVLIATGFGGPDFEARAEAAGALQVVHKPLERAELARAVDRALRRPPPLGMNQRQKVG</sequence>
<dbReference type="PRINTS" id="PR00344">
    <property type="entry name" value="BCTRLSENSOR"/>
</dbReference>
<organism evidence="15 16">
    <name type="scientific">Azohydromonas lata</name>
    <dbReference type="NCBI Taxonomy" id="45677"/>
    <lineage>
        <taxon>Bacteria</taxon>
        <taxon>Pseudomonadati</taxon>
        <taxon>Pseudomonadota</taxon>
        <taxon>Betaproteobacteria</taxon>
        <taxon>Burkholderiales</taxon>
        <taxon>Sphaerotilaceae</taxon>
        <taxon>Azohydromonas</taxon>
    </lineage>
</organism>
<feature type="modified residue" description="4-aspartylphosphate" evidence="9">
    <location>
        <position position="781"/>
    </location>
</feature>
<dbReference type="Pfam" id="PF02518">
    <property type="entry name" value="HATPase_c"/>
    <property type="match status" value="1"/>
</dbReference>
<evidence type="ECO:0000256" key="10">
    <source>
        <dbReference type="SAM" id="Phobius"/>
    </source>
</evidence>
<dbReference type="Gene3D" id="3.40.50.2300">
    <property type="match status" value="1"/>
</dbReference>
<dbReference type="InterPro" id="IPR004358">
    <property type="entry name" value="Sig_transdc_His_kin-like_C"/>
</dbReference>
<dbReference type="PROSITE" id="PS50110">
    <property type="entry name" value="RESPONSE_REGULATORY"/>
    <property type="match status" value="1"/>
</dbReference>
<evidence type="ECO:0000313" key="15">
    <source>
        <dbReference type="EMBL" id="MDZ5458743.1"/>
    </source>
</evidence>
<dbReference type="EC" id="2.7.13.3" evidence="2"/>
<dbReference type="SMART" id="SM00388">
    <property type="entry name" value="HisKA"/>
    <property type="match status" value="1"/>
</dbReference>
<evidence type="ECO:0000256" key="9">
    <source>
        <dbReference type="PROSITE-ProRule" id="PRU00169"/>
    </source>
</evidence>
<dbReference type="Proteomes" id="UP001293718">
    <property type="component" value="Unassembled WGS sequence"/>
</dbReference>
<accession>A0ABU5IHW3</accession>
<dbReference type="InterPro" id="IPR035965">
    <property type="entry name" value="PAS-like_dom_sf"/>
</dbReference>
<dbReference type="Pfam" id="PF00072">
    <property type="entry name" value="Response_reg"/>
    <property type="match status" value="1"/>
</dbReference>
<evidence type="ECO:0000259" key="11">
    <source>
        <dbReference type="PROSITE" id="PS50109"/>
    </source>
</evidence>
<dbReference type="SUPFAM" id="SSF55785">
    <property type="entry name" value="PYP-like sensor domain (PAS domain)"/>
    <property type="match status" value="1"/>
</dbReference>
<dbReference type="SUPFAM" id="SSF47384">
    <property type="entry name" value="Homodimeric domain of signal transducing histidine kinase"/>
    <property type="match status" value="1"/>
</dbReference>
<dbReference type="Gene3D" id="3.30.450.20">
    <property type="entry name" value="PAS domain"/>
    <property type="match status" value="2"/>
</dbReference>
<dbReference type="InterPro" id="IPR003661">
    <property type="entry name" value="HisK_dim/P_dom"/>
</dbReference>
<gene>
    <name evidence="15" type="ORF">SM757_19365</name>
</gene>
<evidence type="ECO:0000256" key="5">
    <source>
        <dbReference type="ARBA" id="ARBA00022741"/>
    </source>
</evidence>
<feature type="domain" description="Histidine kinase" evidence="11">
    <location>
        <begin position="487"/>
        <end position="710"/>
    </location>
</feature>
<keyword evidence="10" id="KW-0812">Transmembrane</keyword>
<dbReference type="InterPro" id="IPR001789">
    <property type="entry name" value="Sig_transdc_resp-reg_receiver"/>
</dbReference>
<dbReference type="PROSITE" id="PS50112">
    <property type="entry name" value="PAS"/>
    <property type="match status" value="1"/>
</dbReference>
<keyword evidence="3 9" id="KW-0597">Phosphoprotein</keyword>
<feature type="domain" description="Response regulatory" evidence="12">
    <location>
        <begin position="730"/>
        <end position="846"/>
    </location>
</feature>
<dbReference type="SUPFAM" id="SSF52172">
    <property type="entry name" value="CheY-like"/>
    <property type="match status" value="1"/>
</dbReference>
<dbReference type="SMART" id="SM00448">
    <property type="entry name" value="REC"/>
    <property type="match status" value="1"/>
</dbReference>
<dbReference type="InterPro" id="IPR011006">
    <property type="entry name" value="CheY-like_superfamily"/>
</dbReference>
<evidence type="ECO:0000259" key="12">
    <source>
        <dbReference type="PROSITE" id="PS50110"/>
    </source>
</evidence>
<evidence type="ECO:0000256" key="1">
    <source>
        <dbReference type="ARBA" id="ARBA00000085"/>
    </source>
</evidence>
<dbReference type="InterPro" id="IPR013655">
    <property type="entry name" value="PAS_fold_3"/>
</dbReference>
<feature type="domain" description="PAS" evidence="13">
    <location>
        <begin position="337"/>
        <end position="411"/>
    </location>
</feature>
<dbReference type="PANTHER" id="PTHR43065">
    <property type="entry name" value="SENSOR HISTIDINE KINASE"/>
    <property type="match status" value="1"/>
</dbReference>
<dbReference type="SMART" id="SM00387">
    <property type="entry name" value="HATPase_c"/>
    <property type="match status" value="1"/>
</dbReference>
<keyword evidence="6" id="KW-0418">Kinase</keyword>
<evidence type="ECO:0000256" key="3">
    <source>
        <dbReference type="ARBA" id="ARBA00022553"/>
    </source>
</evidence>
<keyword evidence="10" id="KW-0472">Membrane</keyword>
<keyword evidence="4" id="KW-0808">Transferase</keyword>
<evidence type="ECO:0000256" key="4">
    <source>
        <dbReference type="ARBA" id="ARBA00022679"/>
    </source>
</evidence>
<proteinExistence type="predicted"/>
<dbReference type="InterPro" id="IPR003594">
    <property type="entry name" value="HATPase_dom"/>
</dbReference>
<dbReference type="EMBL" id="JAXOJX010000034">
    <property type="protein sequence ID" value="MDZ5458743.1"/>
    <property type="molecule type" value="Genomic_DNA"/>
</dbReference>
<dbReference type="SMART" id="SM00091">
    <property type="entry name" value="PAS"/>
    <property type="match status" value="1"/>
</dbReference>
<dbReference type="InterPro" id="IPR000700">
    <property type="entry name" value="PAS-assoc_C"/>
</dbReference>
<evidence type="ECO:0000256" key="8">
    <source>
        <dbReference type="ARBA" id="ARBA00023012"/>
    </source>
</evidence>
<evidence type="ECO:0000256" key="7">
    <source>
        <dbReference type="ARBA" id="ARBA00022840"/>
    </source>
</evidence>
<dbReference type="PANTHER" id="PTHR43065:SF46">
    <property type="entry name" value="C4-DICARBOXYLATE TRANSPORT SENSOR PROTEIN DCTB"/>
    <property type="match status" value="1"/>
</dbReference>
<keyword evidence="5" id="KW-0547">Nucleotide-binding</keyword>
<dbReference type="InterPro" id="IPR005467">
    <property type="entry name" value="His_kinase_dom"/>
</dbReference>
<dbReference type="Gene3D" id="1.10.287.130">
    <property type="match status" value="1"/>
</dbReference>